<dbReference type="Proteomes" id="UP001469553">
    <property type="component" value="Unassembled WGS sequence"/>
</dbReference>
<evidence type="ECO:0000313" key="3">
    <source>
        <dbReference type="Proteomes" id="UP001469553"/>
    </source>
</evidence>
<comment type="caution">
    <text evidence="2">The sequence shown here is derived from an EMBL/GenBank/DDBJ whole genome shotgun (WGS) entry which is preliminary data.</text>
</comment>
<evidence type="ECO:0000256" key="1">
    <source>
        <dbReference type="SAM" id="MobiDB-lite"/>
    </source>
</evidence>
<gene>
    <name evidence="2" type="ORF">AMECASPLE_025653</name>
</gene>
<proteinExistence type="predicted"/>
<keyword evidence="3" id="KW-1185">Reference proteome</keyword>
<evidence type="ECO:0000313" key="2">
    <source>
        <dbReference type="EMBL" id="MEQ2315752.1"/>
    </source>
</evidence>
<reference evidence="2 3" key="1">
    <citation type="submission" date="2021-06" db="EMBL/GenBank/DDBJ databases">
        <authorList>
            <person name="Palmer J.M."/>
        </authorList>
    </citation>
    <scope>NUCLEOTIDE SEQUENCE [LARGE SCALE GENOMIC DNA]</scope>
    <source>
        <strain evidence="2 3">AS_MEX2019</strain>
        <tissue evidence="2">Muscle</tissue>
    </source>
</reference>
<name>A0ABV1ACF2_9TELE</name>
<accession>A0ABV1ACF2</accession>
<dbReference type="EMBL" id="JAHRIP010087184">
    <property type="protein sequence ID" value="MEQ2315752.1"/>
    <property type="molecule type" value="Genomic_DNA"/>
</dbReference>
<organism evidence="2 3">
    <name type="scientific">Ameca splendens</name>
    <dbReference type="NCBI Taxonomy" id="208324"/>
    <lineage>
        <taxon>Eukaryota</taxon>
        <taxon>Metazoa</taxon>
        <taxon>Chordata</taxon>
        <taxon>Craniata</taxon>
        <taxon>Vertebrata</taxon>
        <taxon>Euteleostomi</taxon>
        <taxon>Actinopterygii</taxon>
        <taxon>Neopterygii</taxon>
        <taxon>Teleostei</taxon>
        <taxon>Neoteleostei</taxon>
        <taxon>Acanthomorphata</taxon>
        <taxon>Ovalentaria</taxon>
        <taxon>Atherinomorphae</taxon>
        <taxon>Cyprinodontiformes</taxon>
        <taxon>Goodeidae</taxon>
        <taxon>Ameca</taxon>
    </lineage>
</organism>
<sequence length="196" mass="21832">MLEFVWVLPLPVSVQSWRLSLLFIHSFIFSTAYSIVGHGGAGAYLQQSTGERQGRPWTGHQSIQGKHRDTQDKQPCTHSFTPKGNVERLINLTAMFLDCGSWSTPRDPTPPWGEHANCMQKDPGPSCCKATVLPTVPPCSHCADVYSPKLITFTFIALSDQMLFTDELMETVINMIIINQDISHYFIGRTSESGSN</sequence>
<feature type="region of interest" description="Disordered" evidence="1">
    <location>
        <begin position="48"/>
        <end position="77"/>
    </location>
</feature>
<protein>
    <submittedName>
        <fullName evidence="2">Uncharacterized protein</fullName>
    </submittedName>
</protein>